<dbReference type="AlphaFoldDB" id="A0A060CPL4"/>
<sequence>EDFEEARIRQAWSLPDSVEVRHFWREAAPNGGGAPVDQALLAKHEPGLTAFTEPSGTGTITRYYDNGLLTKARVRTAGGRLIYLDEFDSARRRTTRRCFDREGRLARIDNFNPANGKATLRRLFDRSGNCWLTIWLNSVGWPTKAVRHLPEQVAYDHLGECIAEWVDEALADIER</sequence>
<accession>A0A060CPL4</accession>
<evidence type="ECO:0000313" key="1">
    <source>
        <dbReference type="EMBL" id="AIA94841.1"/>
    </source>
</evidence>
<protein>
    <submittedName>
        <fullName evidence="1">CAZy families GT4 protein</fullName>
    </submittedName>
</protein>
<reference evidence="1" key="1">
    <citation type="journal article" date="2013" name="Environ. Microbiol.">
        <title>Seasonally variable intestinal metagenomes of the red palm weevil (Rhynchophorus ferrugineus).</title>
        <authorList>
            <person name="Jia S."/>
            <person name="Zhang X."/>
            <person name="Zhang G."/>
            <person name="Yin A."/>
            <person name="Zhang S."/>
            <person name="Li F."/>
            <person name="Wang L."/>
            <person name="Zhao D."/>
            <person name="Yun Q."/>
            <person name="Tala"/>
            <person name="Wang J."/>
            <person name="Sun G."/>
            <person name="Baabdullah M."/>
            <person name="Yu X."/>
            <person name="Hu S."/>
            <person name="Al-Mssallem I.S."/>
            <person name="Yu J."/>
        </authorList>
    </citation>
    <scope>NUCLEOTIDE SEQUENCE</scope>
</reference>
<feature type="non-terminal residue" evidence="1">
    <location>
        <position position="175"/>
    </location>
</feature>
<name>A0A060CPL4_9BACI</name>
<proteinExistence type="predicted"/>
<organism evidence="1">
    <name type="scientific">uncultured Bacillus sp</name>
    <dbReference type="NCBI Taxonomy" id="83428"/>
    <lineage>
        <taxon>Bacteria</taxon>
        <taxon>Bacillati</taxon>
        <taxon>Bacillota</taxon>
        <taxon>Bacilli</taxon>
        <taxon>Bacillales</taxon>
        <taxon>Bacillaceae</taxon>
        <taxon>Bacillus</taxon>
        <taxon>environmental samples</taxon>
    </lineage>
</organism>
<dbReference type="EMBL" id="KF127484">
    <property type="protein sequence ID" value="AIA94841.1"/>
    <property type="molecule type" value="Genomic_DNA"/>
</dbReference>
<feature type="non-terminal residue" evidence="1">
    <location>
        <position position="1"/>
    </location>
</feature>